<evidence type="ECO:0000313" key="3">
    <source>
        <dbReference type="Proteomes" id="UP000006039"/>
    </source>
</evidence>
<dbReference type="Proteomes" id="UP000006039">
    <property type="component" value="Unassembled WGS sequence"/>
</dbReference>
<gene>
    <name evidence="2" type="primary">20353984</name>
    <name evidence="1" type="ORF">GGTG_13526</name>
</gene>
<dbReference type="GeneID" id="20353984"/>
<reference evidence="3" key="1">
    <citation type="submission" date="2010-07" db="EMBL/GenBank/DDBJ databases">
        <title>The genome sequence of Gaeumannomyces graminis var. tritici strain R3-111a-1.</title>
        <authorList>
            <consortium name="The Broad Institute Genome Sequencing Platform"/>
            <person name="Ma L.-J."/>
            <person name="Dead R."/>
            <person name="Young S."/>
            <person name="Zeng Q."/>
            <person name="Koehrsen M."/>
            <person name="Alvarado L."/>
            <person name="Berlin A."/>
            <person name="Chapman S.B."/>
            <person name="Chen Z."/>
            <person name="Freedman E."/>
            <person name="Gellesch M."/>
            <person name="Goldberg J."/>
            <person name="Griggs A."/>
            <person name="Gujja S."/>
            <person name="Heilman E.R."/>
            <person name="Heiman D."/>
            <person name="Hepburn T."/>
            <person name="Howarth C."/>
            <person name="Jen D."/>
            <person name="Larson L."/>
            <person name="Mehta T."/>
            <person name="Neiman D."/>
            <person name="Pearson M."/>
            <person name="Roberts A."/>
            <person name="Saif S."/>
            <person name="Shea T."/>
            <person name="Shenoy N."/>
            <person name="Sisk P."/>
            <person name="Stolte C."/>
            <person name="Sykes S."/>
            <person name="Walk T."/>
            <person name="White J."/>
            <person name="Yandava C."/>
            <person name="Haas B."/>
            <person name="Nusbaum C."/>
            <person name="Birren B."/>
        </authorList>
    </citation>
    <scope>NUCLEOTIDE SEQUENCE [LARGE SCALE GENOMIC DNA]</scope>
    <source>
        <strain evidence="3">R3-111a-1</strain>
    </source>
</reference>
<reference evidence="1" key="2">
    <citation type="submission" date="2010-07" db="EMBL/GenBank/DDBJ databases">
        <authorList>
            <consortium name="The Broad Institute Genome Sequencing Platform"/>
            <consortium name="Broad Institute Genome Sequencing Center for Infectious Disease"/>
            <person name="Ma L.-J."/>
            <person name="Dead R."/>
            <person name="Young S."/>
            <person name="Zeng Q."/>
            <person name="Koehrsen M."/>
            <person name="Alvarado L."/>
            <person name="Berlin A."/>
            <person name="Chapman S.B."/>
            <person name="Chen Z."/>
            <person name="Freedman E."/>
            <person name="Gellesch M."/>
            <person name="Goldberg J."/>
            <person name="Griggs A."/>
            <person name="Gujja S."/>
            <person name="Heilman E.R."/>
            <person name="Heiman D."/>
            <person name="Hepburn T."/>
            <person name="Howarth C."/>
            <person name="Jen D."/>
            <person name="Larson L."/>
            <person name="Mehta T."/>
            <person name="Neiman D."/>
            <person name="Pearson M."/>
            <person name="Roberts A."/>
            <person name="Saif S."/>
            <person name="Shea T."/>
            <person name="Shenoy N."/>
            <person name="Sisk P."/>
            <person name="Stolte C."/>
            <person name="Sykes S."/>
            <person name="Walk T."/>
            <person name="White J."/>
            <person name="Yandava C."/>
            <person name="Haas B."/>
            <person name="Nusbaum C."/>
            <person name="Birren B."/>
        </authorList>
    </citation>
    <scope>NUCLEOTIDE SEQUENCE</scope>
    <source>
        <strain evidence="1">R3-111a-1</strain>
    </source>
</reference>
<dbReference type="EMBL" id="GL385409">
    <property type="protein sequence ID" value="EJT68937.1"/>
    <property type="molecule type" value="Genomic_DNA"/>
</dbReference>
<name>J3PJ43_GAET3</name>
<reference evidence="1" key="3">
    <citation type="submission" date="2010-09" db="EMBL/GenBank/DDBJ databases">
        <title>Annotation of Gaeumannomyces graminis var. tritici R3-111a-1.</title>
        <authorList>
            <consortium name="The Broad Institute Genome Sequencing Platform"/>
            <person name="Ma L.-J."/>
            <person name="Dead R."/>
            <person name="Young S.K."/>
            <person name="Zeng Q."/>
            <person name="Gargeya S."/>
            <person name="Fitzgerald M."/>
            <person name="Haas B."/>
            <person name="Abouelleil A."/>
            <person name="Alvarado L."/>
            <person name="Arachchi H.M."/>
            <person name="Berlin A."/>
            <person name="Brown A."/>
            <person name="Chapman S.B."/>
            <person name="Chen Z."/>
            <person name="Dunbar C."/>
            <person name="Freedman E."/>
            <person name="Gearin G."/>
            <person name="Gellesch M."/>
            <person name="Goldberg J."/>
            <person name="Griggs A."/>
            <person name="Gujja S."/>
            <person name="Heiman D."/>
            <person name="Howarth C."/>
            <person name="Larson L."/>
            <person name="Lui A."/>
            <person name="MacDonald P.J.P."/>
            <person name="Mehta T."/>
            <person name="Montmayeur A."/>
            <person name="Murphy C."/>
            <person name="Neiman D."/>
            <person name="Pearson M."/>
            <person name="Priest M."/>
            <person name="Roberts A."/>
            <person name="Saif S."/>
            <person name="Shea T."/>
            <person name="Shenoy N."/>
            <person name="Sisk P."/>
            <person name="Stolte C."/>
            <person name="Sykes S."/>
            <person name="Yandava C."/>
            <person name="Wortman J."/>
            <person name="Nusbaum C."/>
            <person name="Birren B."/>
        </authorList>
    </citation>
    <scope>NUCLEOTIDE SEQUENCE</scope>
    <source>
        <strain evidence="1">R3-111a-1</strain>
    </source>
</reference>
<dbReference type="EnsemblFungi" id="EJT68937">
    <property type="protein sequence ID" value="EJT68937"/>
    <property type="gene ID" value="GGTG_13526"/>
</dbReference>
<evidence type="ECO:0000313" key="2">
    <source>
        <dbReference type="EnsemblFungi" id="EJT68937"/>
    </source>
</evidence>
<reference evidence="2" key="5">
    <citation type="submission" date="2018-04" db="UniProtKB">
        <authorList>
            <consortium name="EnsemblFungi"/>
        </authorList>
    </citation>
    <scope>IDENTIFICATION</scope>
    <source>
        <strain evidence="2">R3-111a-1</strain>
    </source>
</reference>
<dbReference type="AlphaFoldDB" id="J3PJ43"/>
<dbReference type="VEuPathDB" id="FungiDB:GGTG_13526"/>
<accession>J3PJ43</accession>
<keyword evidence="3" id="KW-1185">Reference proteome</keyword>
<sequence length="211" mass="23350">MAARPRSVIDASRGTPSVARFRLRGLESLLAWLVSVGADIVGRGVADPPRYGASHRRPPAFAQGCKCTEGTPYHNIASDFATSSVKGDVAAARARKLLLDRSKEFVEERVFRRSFIEPDLKLVLETPAIVKSNEYIDKLELERGMWRWRWSLPASTEVTLDEVSVEHGDDDRLLVGDDGLLIAEAYPRPAGVVHLRHLFYPDAALALLASM</sequence>
<proteinExistence type="predicted"/>
<evidence type="ECO:0000313" key="1">
    <source>
        <dbReference type="EMBL" id="EJT68937.1"/>
    </source>
</evidence>
<protein>
    <submittedName>
        <fullName evidence="1 2">Uncharacterized protein</fullName>
    </submittedName>
</protein>
<organism evidence="1">
    <name type="scientific">Gaeumannomyces tritici (strain R3-111a-1)</name>
    <name type="common">Wheat and barley take-all root rot fungus</name>
    <name type="synonym">Gaeumannomyces graminis var. tritici</name>
    <dbReference type="NCBI Taxonomy" id="644352"/>
    <lineage>
        <taxon>Eukaryota</taxon>
        <taxon>Fungi</taxon>
        <taxon>Dikarya</taxon>
        <taxon>Ascomycota</taxon>
        <taxon>Pezizomycotina</taxon>
        <taxon>Sordariomycetes</taxon>
        <taxon>Sordariomycetidae</taxon>
        <taxon>Magnaporthales</taxon>
        <taxon>Magnaporthaceae</taxon>
        <taxon>Gaeumannomyces</taxon>
    </lineage>
</organism>
<dbReference type="RefSeq" id="XP_009229700.1">
    <property type="nucleotide sequence ID" value="XM_009231436.1"/>
</dbReference>
<dbReference type="HOGENOM" id="CLU_1304926_0_0_1"/>
<reference evidence="2" key="4">
    <citation type="journal article" date="2015" name="G3 (Bethesda)">
        <title>Genome sequences of three phytopathogenic species of the Magnaporthaceae family of fungi.</title>
        <authorList>
            <person name="Okagaki L.H."/>
            <person name="Nunes C.C."/>
            <person name="Sailsbery J."/>
            <person name="Clay B."/>
            <person name="Brown D."/>
            <person name="John T."/>
            <person name="Oh Y."/>
            <person name="Young N."/>
            <person name="Fitzgerald M."/>
            <person name="Haas B.J."/>
            <person name="Zeng Q."/>
            <person name="Young S."/>
            <person name="Adiconis X."/>
            <person name="Fan L."/>
            <person name="Levin J.Z."/>
            <person name="Mitchell T.K."/>
            <person name="Okubara P.A."/>
            <person name="Farman M.L."/>
            <person name="Kohn L.M."/>
            <person name="Birren B."/>
            <person name="Ma L.-J."/>
            <person name="Dean R.A."/>
        </authorList>
    </citation>
    <scope>NUCLEOTIDE SEQUENCE</scope>
    <source>
        <strain evidence="2">R3-111a-1</strain>
    </source>
</reference>